<evidence type="ECO:0000256" key="9">
    <source>
        <dbReference type="SAM" id="MobiDB-lite"/>
    </source>
</evidence>
<accession>A0ABR1T0A7</accession>
<comment type="catalytic activity">
    <reaction evidence="7">
        <text>L-threonyl-[protein] + ATP = O-phospho-L-threonyl-[protein] + ADP + H(+)</text>
        <dbReference type="Rhea" id="RHEA:46608"/>
        <dbReference type="Rhea" id="RHEA-COMP:11060"/>
        <dbReference type="Rhea" id="RHEA-COMP:11605"/>
        <dbReference type="ChEBI" id="CHEBI:15378"/>
        <dbReference type="ChEBI" id="CHEBI:30013"/>
        <dbReference type="ChEBI" id="CHEBI:30616"/>
        <dbReference type="ChEBI" id="CHEBI:61977"/>
        <dbReference type="ChEBI" id="CHEBI:456216"/>
        <dbReference type="EC" id="2.7.11.1"/>
    </reaction>
</comment>
<protein>
    <recommendedName>
        <fullName evidence="1">non-specific serine/threonine protein kinase</fullName>
        <ecNumber evidence="1">2.7.11.1</ecNumber>
    </recommendedName>
</protein>
<gene>
    <name evidence="11" type="ORF">PG993_007927</name>
</gene>
<dbReference type="PROSITE" id="PS50011">
    <property type="entry name" value="PROTEIN_KINASE_DOM"/>
    <property type="match status" value="1"/>
</dbReference>
<dbReference type="EMBL" id="JAQQWK010000006">
    <property type="protein sequence ID" value="KAK8039516.1"/>
    <property type="molecule type" value="Genomic_DNA"/>
</dbReference>
<evidence type="ECO:0000256" key="1">
    <source>
        <dbReference type="ARBA" id="ARBA00012513"/>
    </source>
</evidence>
<evidence type="ECO:0000256" key="2">
    <source>
        <dbReference type="ARBA" id="ARBA00022527"/>
    </source>
</evidence>
<evidence type="ECO:0000259" key="10">
    <source>
        <dbReference type="PROSITE" id="PS50011"/>
    </source>
</evidence>
<evidence type="ECO:0000256" key="6">
    <source>
        <dbReference type="ARBA" id="ARBA00022840"/>
    </source>
</evidence>
<organism evidence="11 12">
    <name type="scientific">Apiospora rasikravindrae</name>
    <dbReference type="NCBI Taxonomy" id="990691"/>
    <lineage>
        <taxon>Eukaryota</taxon>
        <taxon>Fungi</taxon>
        <taxon>Dikarya</taxon>
        <taxon>Ascomycota</taxon>
        <taxon>Pezizomycotina</taxon>
        <taxon>Sordariomycetes</taxon>
        <taxon>Xylariomycetidae</taxon>
        <taxon>Amphisphaeriales</taxon>
        <taxon>Apiosporaceae</taxon>
        <taxon>Apiospora</taxon>
    </lineage>
</organism>
<evidence type="ECO:0000256" key="4">
    <source>
        <dbReference type="ARBA" id="ARBA00022741"/>
    </source>
</evidence>
<keyword evidence="12" id="KW-1185">Reference proteome</keyword>
<dbReference type="EC" id="2.7.11.1" evidence="1"/>
<keyword evidence="2" id="KW-0723">Serine/threonine-protein kinase</keyword>
<dbReference type="Proteomes" id="UP001444661">
    <property type="component" value="Unassembled WGS sequence"/>
</dbReference>
<dbReference type="SUPFAM" id="SSF56112">
    <property type="entry name" value="Protein kinase-like (PK-like)"/>
    <property type="match status" value="1"/>
</dbReference>
<keyword evidence="6" id="KW-0067">ATP-binding</keyword>
<reference evidence="11 12" key="1">
    <citation type="submission" date="2023-01" db="EMBL/GenBank/DDBJ databases">
        <title>Analysis of 21 Apiospora genomes using comparative genomics revels a genus with tremendous synthesis potential of carbohydrate active enzymes and secondary metabolites.</title>
        <authorList>
            <person name="Sorensen T."/>
        </authorList>
    </citation>
    <scope>NUCLEOTIDE SEQUENCE [LARGE SCALE GENOMIC DNA]</scope>
    <source>
        <strain evidence="11 12">CBS 33761</strain>
    </source>
</reference>
<evidence type="ECO:0000256" key="3">
    <source>
        <dbReference type="ARBA" id="ARBA00022679"/>
    </source>
</evidence>
<dbReference type="Gene3D" id="1.10.510.10">
    <property type="entry name" value="Transferase(Phosphotransferase) domain 1"/>
    <property type="match status" value="1"/>
</dbReference>
<evidence type="ECO:0000256" key="7">
    <source>
        <dbReference type="ARBA" id="ARBA00047899"/>
    </source>
</evidence>
<keyword evidence="5" id="KW-0418">Kinase</keyword>
<feature type="domain" description="Protein kinase" evidence="10">
    <location>
        <begin position="1"/>
        <end position="327"/>
    </location>
</feature>
<keyword evidence="3" id="KW-0808">Transferase</keyword>
<evidence type="ECO:0000313" key="12">
    <source>
        <dbReference type="Proteomes" id="UP001444661"/>
    </source>
</evidence>
<feature type="region of interest" description="Disordered" evidence="9">
    <location>
        <begin position="411"/>
        <end position="473"/>
    </location>
</feature>
<comment type="catalytic activity">
    <reaction evidence="8">
        <text>L-seryl-[protein] + ATP = O-phospho-L-seryl-[protein] + ADP + H(+)</text>
        <dbReference type="Rhea" id="RHEA:17989"/>
        <dbReference type="Rhea" id="RHEA-COMP:9863"/>
        <dbReference type="Rhea" id="RHEA-COMP:11604"/>
        <dbReference type="ChEBI" id="CHEBI:15378"/>
        <dbReference type="ChEBI" id="CHEBI:29999"/>
        <dbReference type="ChEBI" id="CHEBI:30616"/>
        <dbReference type="ChEBI" id="CHEBI:83421"/>
        <dbReference type="ChEBI" id="CHEBI:456216"/>
        <dbReference type="EC" id="2.7.11.1"/>
    </reaction>
</comment>
<dbReference type="InterPro" id="IPR000719">
    <property type="entry name" value="Prot_kinase_dom"/>
</dbReference>
<sequence>MSTADLRKYRQAGVFLPHYRRRRASENDENGAGSVANNRLYVNKILVRGDANEVDDPEEDANFLSQLPLSFGFLLYASGGNLEQLIDKYRGRGDQVPEHFIWHVAVELGEALKYLQRGETRNGTVTRPWPGPLGRVWPRIYHRDLVANNVFINYVAIGHSRGVRGTDKNAFPEIVLGDFGLAARNGDPAADLLPSVHFGDDPTLANHPARNTPNDWEDVHYYGGILRRLFMAHIPLTAYQNINVITPESFTVAAANRLGVPAGQTRYSNALEAWLREFEWRNMDLSPIEEFQTIGGVQSRNWSDIANVYATTRPASPPSPASSTPLLPQARTELQDRRRRMRDWTGANDVSWTKEKELMPYVYTDETDPELAGLDKWSTASAQLPQALREHRELMFMEWPVPYLAEIDGRVDVRKPRPPPPPGGGGGRGGGGGGGGGDDSDGNDDEDEEEDEEEEEEEEEEEDEDGDVEMGGS</sequence>
<evidence type="ECO:0000256" key="5">
    <source>
        <dbReference type="ARBA" id="ARBA00022777"/>
    </source>
</evidence>
<feature type="compositionally biased region" description="Acidic residues" evidence="9">
    <location>
        <begin position="438"/>
        <end position="473"/>
    </location>
</feature>
<dbReference type="InterPro" id="IPR011009">
    <property type="entry name" value="Kinase-like_dom_sf"/>
</dbReference>
<keyword evidence="4" id="KW-0547">Nucleotide-binding</keyword>
<dbReference type="InterPro" id="IPR050660">
    <property type="entry name" value="NEK_Ser/Thr_kinase"/>
</dbReference>
<comment type="caution">
    <text evidence="11">The sequence shown here is derived from an EMBL/GenBank/DDBJ whole genome shotgun (WGS) entry which is preliminary data.</text>
</comment>
<feature type="compositionally biased region" description="Gly residues" evidence="9">
    <location>
        <begin position="424"/>
        <end position="437"/>
    </location>
</feature>
<dbReference type="PANTHER" id="PTHR43671">
    <property type="entry name" value="SERINE/THREONINE-PROTEIN KINASE NEK"/>
    <property type="match status" value="1"/>
</dbReference>
<name>A0ABR1T0A7_9PEZI</name>
<proteinExistence type="predicted"/>
<evidence type="ECO:0000313" key="11">
    <source>
        <dbReference type="EMBL" id="KAK8039516.1"/>
    </source>
</evidence>
<dbReference type="PANTHER" id="PTHR43671:SF98">
    <property type="entry name" value="SERINE_THREONINE-PROTEIN KINASE NEK11"/>
    <property type="match status" value="1"/>
</dbReference>
<evidence type="ECO:0000256" key="8">
    <source>
        <dbReference type="ARBA" id="ARBA00048679"/>
    </source>
</evidence>